<accession>A0A8H3YGJ0</accession>
<evidence type="ECO:0000313" key="2">
    <source>
        <dbReference type="Proteomes" id="UP000620104"/>
    </source>
</evidence>
<dbReference type="EMBL" id="BLZA01000032">
    <property type="protein sequence ID" value="GHJ88915.1"/>
    <property type="molecule type" value="Genomic_DNA"/>
</dbReference>
<proteinExistence type="predicted"/>
<gene>
    <name evidence="1" type="ORF">NliqN6_5317</name>
</gene>
<protein>
    <submittedName>
        <fullName evidence="1">Uncharacterized protein</fullName>
    </submittedName>
</protein>
<dbReference type="Proteomes" id="UP000620104">
    <property type="component" value="Unassembled WGS sequence"/>
</dbReference>
<sequence>MSTQPLLPPFHYESKRKSSSVVTVRKLLAALLLVTAANVFTFTHPQTSARYIAKVHHKVAKWTSFPAIVRQFVQDGESMSRPPSRVQDPSYVWVSSGRTLPLAPEPGIDPVNAGFEEPLPARRITGAPGSDLWTQEDVDEDLETIFDVEEFTASNEVRAPLAWRMTQEESEAESDSDRPAMTWDEITQTVEEYAPTEDEPEPLTGEALWQFIEERIDWDLRHAGESP</sequence>
<organism evidence="1 2">
    <name type="scientific">Naganishia liquefaciens</name>
    <dbReference type="NCBI Taxonomy" id="104408"/>
    <lineage>
        <taxon>Eukaryota</taxon>
        <taxon>Fungi</taxon>
        <taxon>Dikarya</taxon>
        <taxon>Basidiomycota</taxon>
        <taxon>Agaricomycotina</taxon>
        <taxon>Tremellomycetes</taxon>
        <taxon>Filobasidiales</taxon>
        <taxon>Filobasidiaceae</taxon>
        <taxon>Naganishia</taxon>
    </lineage>
</organism>
<reference evidence="1" key="1">
    <citation type="submission" date="2020-07" db="EMBL/GenBank/DDBJ databases">
        <title>Draft Genome Sequence of a Deep-Sea Yeast, Naganishia (Cryptococcus) liquefaciens strain N6.</title>
        <authorList>
            <person name="Han Y.W."/>
            <person name="Kajitani R."/>
            <person name="Morimoto H."/>
            <person name="Parhat M."/>
            <person name="Tsubouchi H."/>
            <person name="Bakenova O."/>
            <person name="Ogata M."/>
            <person name="Argunhan B."/>
            <person name="Aoki R."/>
            <person name="Kajiwara S."/>
            <person name="Itoh T."/>
            <person name="Iwasaki H."/>
        </authorList>
    </citation>
    <scope>NUCLEOTIDE SEQUENCE</scope>
    <source>
        <strain evidence="1">N6</strain>
    </source>
</reference>
<name>A0A8H3YGJ0_9TREE</name>
<dbReference type="AlphaFoldDB" id="A0A8H3YGJ0"/>
<keyword evidence="2" id="KW-1185">Reference proteome</keyword>
<comment type="caution">
    <text evidence="1">The sequence shown here is derived from an EMBL/GenBank/DDBJ whole genome shotgun (WGS) entry which is preliminary data.</text>
</comment>
<evidence type="ECO:0000313" key="1">
    <source>
        <dbReference type="EMBL" id="GHJ88915.1"/>
    </source>
</evidence>